<keyword evidence="1" id="KW-0812">Transmembrane</keyword>
<evidence type="ECO:0000313" key="2">
    <source>
        <dbReference type="EMBL" id="KAA5538921.1"/>
    </source>
</evidence>
<keyword evidence="1" id="KW-0472">Membrane</keyword>
<feature type="transmembrane region" description="Helical" evidence="1">
    <location>
        <begin position="12"/>
        <end position="35"/>
    </location>
</feature>
<feature type="transmembrane region" description="Helical" evidence="1">
    <location>
        <begin position="47"/>
        <end position="66"/>
    </location>
</feature>
<keyword evidence="1" id="KW-1133">Transmembrane helix</keyword>
<reference evidence="2 3" key="1">
    <citation type="submission" date="2019-08" db="EMBL/GenBank/DDBJ databases">
        <authorList>
            <person name="Dhanesh K."/>
            <person name="Kumar G."/>
            <person name="Sasikala C."/>
            <person name="Venkata Ramana C."/>
        </authorList>
    </citation>
    <scope>NUCLEOTIDE SEQUENCE [LARGE SCALE GENOMIC DNA]</scope>
    <source>
        <strain evidence="2 3">JC645</strain>
    </source>
</reference>
<proteinExistence type="predicted"/>
<evidence type="ECO:0000256" key="1">
    <source>
        <dbReference type="SAM" id="Phobius"/>
    </source>
</evidence>
<organism evidence="2 3">
    <name type="scientific">Roseiconus nitratireducens</name>
    <dbReference type="NCBI Taxonomy" id="2605748"/>
    <lineage>
        <taxon>Bacteria</taxon>
        <taxon>Pseudomonadati</taxon>
        <taxon>Planctomycetota</taxon>
        <taxon>Planctomycetia</taxon>
        <taxon>Pirellulales</taxon>
        <taxon>Pirellulaceae</taxon>
        <taxon>Roseiconus</taxon>
    </lineage>
</organism>
<dbReference type="EMBL" id="VWOX01000024">
    <property type="protein sequence ID" value="KAA5538921.1"/>
    <property type="molecule type" value="Genomic_DNA"/>
</dbReference>
<dbReference type="RefSeq" id="WP_150079592.1">
    <property type="nucleotide sequence ID" value="NZ_VWOX01000024.1"/>
</dbReference>
<dbReference type="AlphaFoldDB" id="A0A5M6CUP9"/>
<evidence type="ECO:0000313" key="3">
    <source>
        <dbReference type="Proteomes" id="UP000324479"/>
    </source>
</evidence>
<dbReference type="Proteomes" id="UP000324479">
    <property type="component" value="Unassembled WGS sequence"/>
</dbReference>
<gene>
    <name evidence="2" type="ORF">FYK55_26150</name>
</gene>
<name>A0A5M6CUP9_9BACT</name>
<keyword evidence="3" id="KW-1185">Reference proteome</keyword>
<comment type="caution">
    <text evidence="2">The sequence shown here is derived from an EMBL/GenBank/DDBJ whole genome shotgun (WGS) entry which is preliminary data.</text>
</comment>
<protein>
    <submittedName>
        <fullName evidence="2">Uncharacterized protein</fullName>
    </submittedName>
</protein>
<sequence length="67" mass="7062">MIATAASEFSELAQSFAFVGMIALLAFVCILFASIADDLWRDPGATFVAGLFGFLGYAVIISLALLL</sequence>
<accession>A0A5M6CUP9</accession>